<dbReference type="Proteomes" id="UP000219331">
    <property type="component" value="Unassembled WGS sequence"/>
</dbReference>
<dbReference type="EMBL" id="OBML01000007">
    <property type="protein sequence ID" value="SOC14028.1"/>
    <property type="molecule type" value="Genomic_DNA"/>
</dbReference>
<accession>A0A285T469</accession>
<dbReference type="STRING" id="538381.GCA_001696535_03824"/>
<dbReference type="AlphaFoldDB" id="A0A285T469"/>
<protein>
    <submittedName>
        <fullName evidence="1">GcrA cell cycle regulator</fullName>
    </submittedName>
</protein>
<evidence type="ECO:0000313" key="2">
    <source>
        <dbReference type="Proteomes" id="UP000219331"/>
    </source>
</evidence>
<gene>
    <name evidence="1" type="ORF">SAMN05421512_107284</name>
</gene>
<name>A0A285T469_9HYPH</name>
<proteinExistence type="predicted"/>
<dbReference type="OrthoDB" id="7866236at2"/>
<organism evidence="1 2">
    <name type="scientific">Stappia indica</name>
    <dbReference type="NCBI Taxonomy" id="538381"/>
    <lineage>
        <taxon>Bacteria</taxon>
        <taxon>Pseudomonadati</taxon>
        <taxon>Pseudomonadota</taxon>
        <taxon>Alphaproteobacteria</taxon>
        <taxon>Hyphomicrobiales</taxon>
        <taxon>Stappiaceae</taxon>
        <taxon>Stappia</taxon>
    </lineage>
</organism>
<reference evidence="1 2" key="1">
    <citation type="submission" date="2017-08" db="EMBL/GenBank/DDBJ databases">
        <authorList>
            <person name="de Groot N.N."/>
        </authorList>
    </citation>
    <scope>NUCLEOTIDE SEQUENCE [LARGE SCALE GENOMIC DNA]</scope>
    <source>
        <strain evidence="1 2">USBA 352</strain>
    </source>
</reference>
<evidence type="ECO:0000313" key="1">
    <source>
        <dbReference type="EMBL" id="SOC14028.1"/>
    </source>
</evidence>
<dbReference type="RefSeq" id="WP_097175439.1">
    <property type="nucleotide sequence ID" value="NZ_JAJGNR010000007.1"/>
</dbReference>
<sequence length="70" mass="7969">MTELRLPRAGQCKWAEGTGGNYTFPCRNRVEAGISYCSEHHALVYISAEERRRNRESTPVAFKAQRRIAA</sequence>
<keyword evidence="2" id="KW-1185">Reference proteome</keyword>